<dbReference type="Proteomes" id="UP000077684">
    <property type="component" value="Unassembled WGS sequence"/>
</dbReference>
<keyword evidence="3" id="KW-1185">Reference proteome</keyword>
<reference evidence="2" key="2">
    <citation type="journal article" date="2019" name="IMA Fungus">
        <title>Genome sequencing and comparison of five Tilletia species to identify candidate genes for the detection of regulated species infecting wheat.</title>
        <authorList>
            <person name="Nguyen H.D.T."/>
            <person name="Sultana T."/>
            <person name="Kesanakurti P."/>
            <person name="Hambleton S."/>
        </authorList>
    </citation>
    <scope>NUCLEOTIDE SEQUENCE</scope>
    <source>
        <strain evidence="2">DAOMC 236426</strain>
    </source>
</reference>
<feature type="compositionally biased region" description="Low complexity" evidence="1">
    <location>
        <begin position="71"/>
        <end position="94"/>
    </location>
</feature>
<organism evidence="2 3">
    <name type="scientific">Tilletia controversa</name>
    <name type="common">dwarf bunt fungus</name>
    <dbReference type="NCBI Taxonomy" id="13291"/>
    <lineage>
        <taxon>Eukaryota</taxon>
        <taxon>Fungi</taxon>
        <taxon>Dikarya</taxon>
        <taxon>Basidiomycota</taxon>
        <taxon>Ustilaginomycotina</taxon>
        <taxon>Exobasidiomycetes</taxon>
        <taxon>Tilletiales</taxon>
        <taxon>Tilletiaceae</taxon>
        <taxon>Tilletia</taxon>
    </lineage>
</organism>
<feature type="region of interest" description="Disordered" evidence="1">
    <location>
        <begin position="70"/>
        <end position="94"/>
    </location>
</feature>
<name>A0A8X7SV80_9BASI</name>
<feature type="non-terminal residue" evidence="2">
    <location>
        <position position="216"/>
    </location>
</feature>
<evidence type="ECO:0000313" key="2">
    <source>
        <dbReference type="EMBL" id="KAE8243176.1"/>
    </source>
</evidence>
<evidence type="ECO:0000313" key="3">
    <source>
        <dbReference type="Proteomes" id="UP000077684"/>
    </source>
</evidence>
<sequence>GAFSAKAGPLVPPLQHPEQLLDLRLVIQVDNRRNDRVPCFTFPDRPQLREPRCKVQERIRITLGSCHRHCPLPQQPQHTQTTSRARSAAQTSSISASSSRLKAFTPCYLSRITSRARVPCPVRCACPPLCAVLCAVFASCSFADGLPVLSPFSGVIAIVNYCYRRVVQPSPTSIAEPPAAGLRCLVPAKSLPRLGCWPAMYDQPLLNTINPFMHAL</sequence>
<evidence type="ECO:0000256" key="1">
    <source>
        <dbReference type="SAM" id="MobiDB-lite"/>
    </source>
</evidence>
<dbReference type="AlphaFoldDB" id="A0A8X7SV80"/>
<comment type="caution">
    <text evidence="2">The sequence shown here is derived from an EMBL/GenBank/DDBJ whole genome shotgun (WGS) entry which is preliminary data.</text>
</comment>
<dbReference type="EMBL" id="LWDE02000951">
    <property type="protein sequence ID" value="KAE8243176.1"/>
    <property type="molecule type" value="Genomic_DNA"/>
</dbReference>
<protein>
    <submittedName>
        <fullName evidence="2">Uncharacterized protein</fullName>
    </submittedName>
</protein>
<accession>A0A8X7SV80</accession>
<gene>
    <name evidence="2" type="ORF">A4X06_0g6498</name>
</gene>
<reference evidence="2" key="1">
    <citation type="submission" date="2016-04" db="EMBL/GenBank/DDBJ databases">
        <authorList>
            <person name="Nguyen H.D."/>
            <person name="Samba Siva P."/>
            <person name="Cullis J."/>
            <person name="Levesque C.A."/>
            <person name="Hambleton S."/>
        </authorList>
    </citation>
    <scope>NUCLEOTIDE SEQUENCE</scope>
    <source>
        <strain evidence="2">DAOMC 236426</strain>
    </source>
</reference>
<proteinExistence type="predicted"/>